<accession>A0AAD9CRU2</accession>
<feature type="compositionally biased region" description="Polar residues" evidence="1">
    <location>
        <begin position="503"/>
        <end position="512"/>
    </location>
</feature>
<sequence>MSNHESESDKYHTFNVNTEDGSSSAVMSPDSVGSRLSSVDTSRRGSTENDFCSLSSGEMMIRTNSFCLEDHSLLVSSLDESSMSLAAGHSAFPTESNLLSTTLPDVFEKSTEKVIEENMGHMCLGLTFTMLPSEENDMATSSPLVALPAENEGALWKTFVCEKSPANCGKEAQIAGAQKEPLLCFSAAFTPEQGDTFVHSPSVMQDTDNVIHTSTPVQSIGNMIPSPPCLSVSPCTENTGNPGHNPVKRQQNSAASNHLVAVTKVKKMEIKKFPKSDFSSVKSKIVTRNVHQLSVSGTSSQLKPSQVNVNNKHTEAQRGTTNSISPTILRSSTAIVSTTTKVVSDAQRRMSTGAANSVAPQSSGPTATGGEGQSGACPPGPNPAANKPADPKPIPKKGVLDKIKVASGSAVGQAEPSVPKTRPRCSSESSSLSSWPPREKSATARFSASFTTPKAKIHLGQTRTGNLSSNSLNKQAIPTEAGNRPAKNSPREVNRISLVLESSELTTTGASSDESKSTFRARPAPRQTRIAQLSQPPPASPRPSPLSSRLRQPTRGRDDFKTSKAGTPQSKQKSSTGSQRVQTGESAHGNVSTSRIKPQLNGFRLPQTPSRPSLMGPPPTPSRLPCKTLGPSRSLTEPGVQTEPSEGSTHGKPNQLL</sequence>
<name>A0AAD9CRU2_DISEL</name>
<organism evidence="2 3">
    <name type="scientific">Dissostichus eleginoides</name>
    <name type="common">Patagonian toothfish</name>
    <name type="synonym">Dissostichus amissus</name>
    <dbReference type="NCBI Taxonomy" id="100907"/>
    <lineage>
        <taxon>Eukaryota</taxon>
        <taxon>Metazoa</taxon>
        <taxon>Chordata</taxon>
        <taxon>Craniata</taxon>
        <taxon>Vertebrata</taxon>
        <taxon>Euteleostomi</taxon>
        <taxon>Actinopterygii</taxon>
        <taxon>Neopterygii</taxon>
        <taxon>Teleostei</taxon>
        <taxon>Neoteleostei</taxon>
        <taxon>Acanthomorphata</taxon>
        <taxon>Eupercaria</taxon>
        <taxon>Perciformes</taxon>
        <taxon>Notothenioidei</taxon>
        <taxon>Nototheniidae</taxon>
        <taxon>Dissostichus</taxon>
    </lineage>
</organism>
<dbReference type="EMBL" id="JASDAP010000004">
    <property type="protein sequence ID" value="KAK1904484.1"/>
    <property type="molecule type" value="Genomic_DNA"/>
</dbReference>
<evidence type="ECO:0000256" key="1">
    <source>
        <dbReference type="SAM" id="MobiDB-lite"/>
    </source>
</evidence>
<evidence type="ECO:0000313" key="2">
    <source>
        <dbReference type="EMBL" id="KAK1904484.1"/>
    </source>
</evidence>
<feature type="region of interest" description="Disordered" evidence="1">
    <location>
        <begin position="294"/>
        <end position="324"/>
    </location>
</feature>
<feature type="compositionally biased region" description="Polar residues" evidence="1">
    <location>
        <begin position="564"/>
        <end position="596"/>
    </location>
</feature>
<proteinExistence type="predicted"/>
<dbReference type="Proteomes" id="UP001228049">
    <property type="component" value="Unassembled WGS sequence"/>
</dbReference>
<evidence type="ECO:0000313" key="3">
    <source>
        <dbReference type="Proteomes" id="UP001228049"/>
    </source>
</evidence>
<feature type="compositionally biased region" description="Polar residues" evidence="1">
    <location>
        <begin position="642"/>
        <end position="657"/>
    </location>
</feature>
<reference evidence="2" key="1">
    <citation type="submission" date="2023-04" db="EMBL/GenBank/DDBJ databases">
        <title>Chromosome-level genome of Chaenocephalus aceratus.</title>
        <authorList>
            <person name="Park H."/>
        </authorList>
    </citation>
    <scope>NUCLEOTIDE SEQUENCE</scope>
    <source>
        <strain evidence="2">DE</strain>
        <tissue evidence="2">Muscle</tissue>
    </source>
</reference>
<keyword evidence="3" id="KW-1185">Reference proteome</keyword>
<feature type="compositionally biased region" description="Polar residues" evidence="1">
    <location>
        <begin position="461"/>
        <end position="476"/>
    </location>
</feature>
<feature type="region of interest" description="Disordered" evidence="1">
    <location>
        <begin position="1"/>
        <end position="49"/>
    </location>
</feature>
<feature type="compositionally biased region" description="Pro residues" evidence="1">
    <location>
        <begin position="535"/>
        <end position="544"/>
    </location>
</feature>
<feature type="compositionally biased region" description="Basic and acidic residues" evidence="1">
    <location>
        <begin position="1"/>
        <end position="12"/>
    </location>
</feature>
<feature type="compositionally biased region" description="Polar residues" evidence="1">
    <location>
        <begin position="349"/>
        <end position="366"/>
    </location>
</feature>
<comment type="caution">
    <text evidence="2">The sequence shown here is derived from an EMBL/GenBank/DDBJ whole genome shotgun (WGS) entry which is preliminary data.</text>
</comment>
<feature type="region of interest" description="Disordered" evidence="1">
    <location>
        <begin position="349"/>
        <end position="657"/>
    </location>
</feature>
<dbReference type="AlphaFoldDB" id="A0AAD9CRU2"/>
<gene>
    <name evidence="2" type="ORF">KUDE01_011666</name>
</gene>
<feature type="compositionally biased region" description="Polar residues" evidence="1">
    <location>
        <begin position="14"/>
        <end position="26"/>
    </location>
</feature>
<protein>
    <submittedName>
        <fullName evidence="2">CCAAT/enhancer-binding protein epsilon</fullName>
    </submittedName>
</protein>